<feature type="transmembrane region" description="Helical" evidence="1">
    <location>
        <begin position="12"/>
        <end position="33"/>
    </location>
</feature>
<accession>A0A7J6WS90</accession>
<comment type="caution">
    <text evidence="2">The sequence shown here is derived from an EMBL/GenBank/DDBJ whole genome shotgun (WGS) entry which is preliminary data.</text>
</comment>
<gene>
    <name evidence="2" type="ORF">FRX31_010152</name>
</gene>
<name>A0A7J6WS90_THATH</name>
<organism evidence="2 3">
    <name type="scientific">Thalictrum thalictroides</name>
    <name type="common">Rue-anemone</name>
    <name type="synonym">Anemone thalictroides</name>
    <dbReference type="NCBI Taxonomy" id="46969"/>
    <lineage>
        <taxon>Eukaryota</taxon>
        <taxon>Viridiplantae</taxon>
        <taxon>Streptophyta</taxon>
        <taxon>Embryophyta</taxon>
        <taxon>Tracheophyta</taxon>
        <taxon>Spermatophyta</taxon>
        <taxon>Magnoliopsida</taxon>
        <taxon>Ranunculales</taxon>
        <taxon>Ranunculaceae</taxon>
        <taxon>Thalictroideae</taxon>
        <taxon>Thalictrum</taxon>
    </lineage>
</organism>
<dbReference type="AlphaFoldDB" id="A0A7J6WS90"/>
<protein>
    <submittedName>
        <fullName evidence="2">Long chain base biosynthesis protein 1-like</fullName>
    </submittedName>
</protein>
<dbReference type="Proteomes" id="UP000554482">
    <property type="component" value="Unassembled WGS sequence"/>
</dbReference>
<dbReference type="EMBL" id="JABWDY010010946">
    <property type="protein sequence ID" value="KAF5200261.1"/>
    <property type="molecule type" value="Genomic_DNA"/>
</dbReference>
<evidence type="ECO:0000313" key="2">
    <source>
        <dbReference type="EMBL" id="KAF5200261.1"/>
    </source>
</evidence>
<evidence type="ECO:0000256" key="1">
    <source>
        <dbReference type="SAM" id="Phobius"/>
    </source>
</evidence>
<keyword evidence="1" id="KW-0472">Membrane</keyword>
<keyword evidence="1" id="KW-1133">Transmembrane helix</keyword>
<keyword evidence="1" id="KW-0812">Transmembrane</keyword>
<proteinExistence type="predicted"/>
<dbReference type="OrthoDB" id="1723550at2759"/>
<reference evidence="2 3" key="1">
    <citation type="submission" date="2020-06" db="EMBL/GenBank/DDBJ databases">
        <title>Transcriptomic and genomic resources for Thalictrum thalictroides and T. hernandezii: Facilitating candidate gene discovery in an emerging model plant lineage.</title>
        <authorList>
            <person name="Arias T."/>
            <person name="Riano-Pachon D.M."/>
            <person name="Di Stilio V.S."/>
        </authorList>
    </citation>
    <scope>NUCLEOTIDE SEQUENCE [LARGE SCALE GENOMIC DNA]</scope>
    <source>
        <strain evidence="3">cv. WT478/WT964</strain>
        <tissue evidence="2">Leaves</tissue>
    </source>
</reference>
<keyword evidence="3" id="KW-1185">Reference proteome</keyword>
<evidence type="ECO:0000313" key="3">
    <source>
        <dbReference type="Proteomes" id="UP000554482"/>
    </source>
</evidence>
<sequence length="121" mass="13370">MGKKSNRTLELLYFIFILLTCAGLSTIPCLTVLSNPLSPLVYVKLSRSTGSFQRDSHLLETIVDHMLKEDCVLVTTSRRSTLDKCTLPAGIRLYVSAAHTESDILKASESLKRVSELVVAE</sequence>